<protein>
    <recommendedName>
        <fullName evidence="5">[Ribosomal protein bS18]-alanine N-acetyltransferase</fullName>
        <ecNumber evidence="5">2.3.1.266</ecNumber>
    </recommendedName>
</protein>
<dbReference type="RefSeq" id="WP_084089914.1">
    <property type="nucleotide sequence ID" value="NZ_FWXD01000006.1"/>
</dbReference>
<keyword evidence="8" id="KW-1185">Reference proteome</keyword>
<dbReference type="AlphaFoldDB" id="A0A1W1XCZ5"/>
<accession>A0A1W1XCZ5</accession>
<evidence type="ECO:0000256" key="3">
    <source>
        <dbReference type="ARBA" id="ARBA00022679"/>
    </source>
</evidence>
<keyword evidence="2 5" id="KW-0963">Cytoplasm</keyword>
<dbReference type="OrthoDB" id="9796919at2"/>
<evidence type="ECO:0000256" key="4">
    <source>
        <dbReference type="ARBA" id="ARBA00023315"/>
    </source>
</evidence>
<dbReference type="EMBL" id="FWXD01000006">
    <property type="protein sequence ID" value="SMC21796.1"/>
    <property type="molecule type" value="Genomic_DNA"/>
</dbReference>
<evidence type="ECO:0000313" key="7">
    <source>
        <dbReference type="EMBL" id="SMC21796.1"/>
    </source>
</evidence>
<reference evidence="7 8" key="1">
    <citation type="submission" date="2017-04" db="EMBL/GenBank/DDBJ databases">
        <authorList>
            <person name="Afonso C.L."/>
            <person name="Miller P.J."/>
            <person name="Scott M.A."/>
            <person name="Spackman E."/>
            <person name="Goraichik I."/>
            <person name="Dimitrov K.M."/>
            <person name="Suarez D.L."/>
            <person name="Swayne D.E."/>
        </authorList>
    </citation>
    <scope>NUCLEOTIDE SEQUENCE [LARGE SCALE GENOMIC DNA]</scope>
    <source>
        <strain evidence="7 8">DSM 23236</strain>
    </source>
</reference>
<dbReference type="Gene3D" id="3.40.630.30">
    <property type="match status" value="1"/>
</dbReference>
<feature type="domain" description="N-acetyltransferase" evidence="6">
    <location>
        <begin position="1"/>
        <end position="149"/>
    </location>
</feature>
<gene>
    <name evidence="7" type="ORF">SAMN02745857_01243</name>
</gene>
<dbReference type="SUPFAM" id="SSF55729">
    <property type="entry name" value="Acyl-CoA N-acyltransferases (Nat)"/>
    <property type="match status" value="1"/>
</dbReference>
<sequence>MKLEALTLADADALVALDAVTNIHPWTPPLWRDTIKQQQVVGMRNAKGALTGAAVISRTLDQAELLMIAVAPAEQGKGLGRALLEAILVQLGNDGVVELFLEVRASNLRAQALYQGAGANEIGQRRNYYPCAGGREDAHLYAFYLSAAA</sequence>
<keyword evidence="3 7" id="KW-0808">Transferase</keyword>
<dbReference type="PANTHER" id="PTHR43420">
    <property type="entry name" value="ACETYLTRANSFERASE"/>
    <property type="match status" value="1"/>
</dbReference>
<dbReference type="CDD" id="cd04301">
    <property type="entry name" value="NAT_SF"/>
    <property type="match status" value="1"/>
</dbReference>
<evidence type="ECO:0000313" key="8">
    <source>
        <dbReference type="Proteomes" id="UP000192761"/>
    </source>
</evidence>
<dbReference type="EC" id="2.3.1.266" evidence="5"/>
<evidence type="ECO:0000259" key="6">
    <source>
        <dbReference type="PROSITE" id="PS51186"/>
    </source>
</evidence>
<dbReference type="GO" id="GO:0005737">
    <property type="term" value="C:cytoplasm"/>
    <property type="evidence" value="ECO:0007669"/>
    <property type="project" value="UniProtKB-SubCell"/>
</dbReference>
<comment type="catalytic activity">
    <reaction evidence="5">
        <text>N-terminal L-alanyl-[ribosomal protein bS18] + acetyl-CoA = N-terminal N(alpha)-acetyl-L-alanyl-[ribosomal protein bS18] + CoA + H(+)</text>
        <dbReference type="Rhea" id="RHEA:43756"/>
        <dbReference type="Rhea" id="RHEA-COMP:10676"/>
        <dbReference type="Rhea" id="RHEA-COMP:10677"/>
        <dbReference type="ChEBI" id="CHEBI:15378"/>
        <dbReference type="ChEBI" id="CHEBI:57287"/>
        <dbReference type="ChEBI" id="CHEBI:57288"/>
        <dbReference type="ChEBI" id="CHEBI:64718"/>
        <dbReference type="ChEBI" id="CHEBI:83683"/>
        <dbReference type="EC" id="2.3.1.266"/>
    </reaction>
</comment>
<dbReference type="Pfam" id="PF00583">
    <property type="entry name" value="Acetyltransf_1"/>
    <property type="match status" value="1"/>
</dbReference>
<comment type="function">
    <text evidence="5">Acetylates the N-terminal alanine of ribosomal protein bS18.</text>
</comment>
<proteinExistence type="inferred from homology"/>
<dbReference type="Proteomes" id="UP000192761">
    <property type="component" value="Unassembled WGS sequence"/>
</dbReference>
<comment type="subcellular location">
    <subcellularLocation>
        <location evidence="5">Cytoplasm</location>
    </subcellularLocation>
</comment>
<dbReference type="InterPro" id="IPR016181">
    <property type="entry name" value="Acyl_CoA_acyltransferase"/>
</dbReference>
<name>A0A1W1XCZ5_9NEIS</name>
<dbReference type="PANTHER" id="PTHR43420:SF44">
    <property type="entry name" value="ACETYLTRANSFERASE YPEA"/>
    <property type="match status" value="1"/>
</dbReference>
<organism evidence="7 8">
    <name type="scientific">Andreprevotia lacus DSM 23236</name>
    <dbReference type="NCBI Taxonomy" id="1121001"/>
    <lineage>
        <taxon>Bacteria</taxon>
        <taxon>Pseudomonadati</taxon>
        <taxon>Pseudomonadota</taxon>
        <taxon>Betaproteobacteria</taxon>
        <taxon>Neisseriales</taxon>
        <taxon>Chitinibacteraceae</taxon>
        <taxon>Andreprevotia</taxon>
    </lineage>
</organism>
<dbReference type="STRING" id="1121001.SAMN02745857_01243"/>
<evidence type="ECO:0000256" key="1">
    <source>
        <dbReference type="ARBA" id="ARBA00005395"/>
    </source>
</evidence>
<evidence type="ECO:0000256" key="2">
    <source>
        <dbReference type="ARBA" id="ARBA00022490"/>
    </source>
</evidence>
<dbReference type="InterPro" id="IPR006464">
    <property type="entry name" value="AcTrfase_RimI/Ard1"/>
</dbReference>
<dbReference type="InterPro" id="IPR050680">
    <property type="entry name" value="YpeA/RimI_acetyltransf"/>
</dbReference>
<dbReference type="NCBIfam" id="TIGR01575">
    <property type="entry name" value="rimI"/>
    <property type="match status" value="1"/>
</dbReference>
<keyword evidence="4" id="KW-0012">Acyltransferase</keyword>
<dbReference type="GO" id="GO:0008999">
    <property type="term" value="F:protein-N-terminal-alanine acetyltransferase activity"/>
    <property type="evidence" value="ECO:0007669"/>
    <property type="project" value="UniProtKB-EC"/>
</dbReference>
<dbReference type="InterPro" id="IPR000182">
    <property type="entry name" value="GNAT_dom"/>
</dbReference>
<comment type="similarity">
    <text evidence="1 5">Belongs to the acetyltransferase family. RimI subfamily.</text>
</comment>
<evidence type="ECO:0000256" key="5">
    <source>
        <dbReference type="RuleBase" id="RU363094"/>
    </source>
</evidence>
<dbReference type="PROSITE" id="PS51186">
    <property type="entry name" value="GNAT"/>
    <property type="match status" value="1"/>
</dbReference>